<proteinExistence type="predicted"/>
<accession>A0A841YY27</accession>
<dbReference type="AlphaFoldDB" id="A0A841YY27"/>
<evidence type="ECO:0000313" key="2">
    <source>
        <dbReference type="Proteomes" id="UP000569903"/>
    </source>
</evidence>
<evidence type="ECO:0000313" key="1">
    <source>
        <dbReference type="EMBL" id="MBC1458761.1"/>
    </source>
</evidence>
<sequence>MFDGTIQSGTAILKDKYGLAEKSISKLLGIDVMNLDEDYRSNSNSQTNHAEYVLPFFVGSLDATSDDAKLLGVIEGLIHYFDLSLETLALYAEITADEMKNFISDSNSLSVEKKYHMGMRIMLIHFVLKESYR</sequence>
<dbReference type="Proteomes" id="UP000569903">
    <property type="component" value="Unassembled WGS sequence"/>
</dbReference>
<dbReference type="Pfam" id="PF20317">
    <property type="entry name" value="HTH_60"/>
    <property type="match status" value="1"/>
</dbReference>
<gene>
    <name evidence="1" type="ORF">HB850_13430</name>
</gene>
<comment type="caution">
    <text evidence="1">The sequence shown here is derived from an EMBL/GenBank/DDBJ whole genome shotgun (WGS) entry which is preliminary data.</text>
</comment>
<dbReference type="InterPro" id="IPR046930">
    <property type="entry name" value="HTH_60"/>
</dbReference>
<protein>
    <submittedName>
        <fullName evidence="1">Uncharacterized protein</fullName>
    </submittedName>
</protein>
<reference evidence="1 2" key="1">
    <citation type="submission" date="2020-03" db="EMBL/GenBank/DDBJ databases">
        <title>Soil Listeria distribution.</title>
        <authorList>
            <person name="Liao J."/>
            <person name="Wiedmann M."/>
        </authorList>
    </citation>
    <scope>NUCLEOTIDE SEQUENCE [LARGE SCALE GENOMIC DNA]</scope>
    <source>
        <strain evidence="1 2">FSL L7-1614</strain>
    </source>
</reference>
<dbReference type="EMBL" id="JAARQN010000015">
    <property type="protein sequence ID" value="MBC1458761.1"/>
    <property type="molecule type" value="Genomic_DNA"/>
</dbReference>
<organism evidence="1 2">
    <name type="scientific">Listeria newyorkensis</name>
    <dbReference type="NCBI Taxonomy" id="1497681"/>
    <lineage>
        <taxon>Bacteria</taxon>
        <taxon>Bacillati</taxon>
        <taxon>Bacillota</taxon>
        <taxon>Bacilli</taxon>
        <taxon>Bacillales</taxon>
        <taxon>Listeriaceae</taxon>
        <taxon>Listeria</taxon>
    </lineage>
</organism>
<name>A0A841YY27_9LIST</name>
<dbReference type="RefSeq" id="WP_185389891.1">
    <property type="nucleotide sequence ID" value="NZ_JAARQN010000015.1"/>
</dbReference>